<dbReference type="KEGG" id="dmm:dnm_059390"/>
<dbReference type="Pfam" id="PF13304">
    <property type="entry name" value="AAA_21"/>
    <property type="match status" value="1"/>
</dbReference>
<dbReference type="PANTHER" id="PTHR43581">
    <property type="entry name" value="ATP/GTP PHOSPHATASE"/>
    <property type="match status" value="1"/>
</dbReference>
<dbReference type="GO" id="GO:0016887">
    <property type="term" value="F:ATP hydrolysis activity"/>
    <property type="evidence" value="ECO:0007669"/>
    <property type="project" value="InterPro"/>
</dbReference>
<dbReference type="AlphaFoldDB" id="A0A975BR38"/>
<dbReference type="RefSeq" id="WP_207678327.1">
    <property type="nucleotide sequence ID" value="NZ_CP061800.1"/>
</dbReference>
<evidence type="ECO:0000313" key="3">
    <source>
        <dbReference type="Proteomes" id="UP000663722"/>
    </source>
</evidence>
<accession>A0A975BR38</accession>
<dbReference type="GO" id="GO:0005524">
    <property type="term" value="F:ATP binding"/>
    <property type="evidence" value="ECO:0007669"/>
    <property type="project" value="InterPro"/>
</dbReference>
<protein>
    <submittedName>
        <fullName evidence="2">AAA ATPase-like domain-containing protein</fullName>
    </submittedName>
</protein>
<dbReference type="InterPro" id="IPR027417">
    <property type="entry name" value="P-loop_NTPase"/>
</dbReference>
<feature type="domain" description="AAA+ ATPase" evidence="1">
    <location>
        <begin position="28"/>
        <end position="342"/>
    </location>
</feature>
<dbReference type="PANTHER" id="PTHR43581:SF2">
    <property type="entry name" value="EXCINUCLEASE ATPASE SUBUNIT"/>
    <property type="match status" value="1"/>
</dbReference>
<sequence length="355" mass="41059">MKIARLHLTDHPLFGTIDIDFTDPEENPSDTIVLAGINGSGKTTILNCMKGLLKKGIVRPYLKESFKGLAIPELGEKFYLDSDTSEYIVPFFTSFENETIQKFRLTPESGYRENITNVFETYAENPLHDKSEQNNLHQLPKLIYLPSEINFDRIQITARPYKYVYHFFNEVDENIAKFIPDYFGTLIDKKVYENEDIPPRESIRKACDDINSIFEKLDLESKLVGLKKDGSRMPIFKNKTGKEFDINGLSSGEKQLFFRIMALKMFEVNNSVILVDEPENSLHPAWQQKILKIYENIGENNQVIVATHSSHIIASTPKENVKILARNEEINTFQVIDYSDVFFRQFEKVRKHKIS</sequence>
<dbReference type="Gene3D" id="3.40.50.300">
    <property type="entry name" value="P-loop containing nucleotide triphosphate hydrolases"/>
    <property type="match status" value="1"/>
</dbReference>
<dbReference type="EMBL" id="CP061800">
    <property type="protein sequence ID" value="QTA89882.1"/>
    <property type="molecule type" value="Genomic_DNA"/>
</dbReference>
<dbReference type="Proteomes" id="UP000663722">
    <property type="component" value="Chromosome"/>
</dbReference>
<gene>
    <name evidence="2" type="ORF">dnm_059390</name>
</gene>
<dbReference type="InterPro" id="IPR051396">
    <property type="entry name" value="Bact_Antivir_Def_Nuclease"/>
</dbReference>
<reference evidence="2" key="1">
    <citation type="journal article" date="2021" name="Microb. Physiol.">
        <title>Proteogenomic Insights into the Physiology of Marine, Sulfate-Reducing, Filamentous Desulfonema limicola and Desulfonema magnum.</title>
        <authorList>
            <person name="Schnaars V."/>
            <person name="Wohlbrand L."/>
            <person name="Scheve S."/>
            <person name="Hinrichs C."/>
            <person name="Reinhardt R."/>
            <person name="Rabus R."/>
        </authorList>
    </citation>
    <scope>NUCLEOTIDE SEQUENCE</scope>
    <source>
        <strain evidence="2">4be13</strain>
    </source>
</reference>
<name>A0A975BR38_9BACT</name>
<dbReference type="SUPFAM" id="SSF52540">
    <property type="entry name" value="P-loop containing nucleoside triphosphate hydrolases"/>
    <property type="match status" value="1"/>
</dbReference>
<evidence type="ECO:0000313" key="2">
    <source>
        <dbReference type="EMBL" id="QTA89882.1"/>
    </source>
</evidence>
<keyword evidence="3" id="KW-1185">Reference proteome</keyword>
<evidence type="ECO:0000259" key="1">
    <source>
        <dbReference type="SMART" id="SM00382"/>
    </source>
</evidence>
<dbReference type="InterPro" id="IPR003593">
    <property type="entry name" value="AAA+_ATPase"/>
</dbReference>
<organism evidence="2 3">
    <name type="scientific">Desulfonema magnum</name>
    <dbReference type="NCBI Taxonomy" id="45655"/>
    <lineage>
        <taxon>Bacteria</taxon>
        <taxon>Pseudomonadati</taxon>
        <taxon>Thermodesulfobacteriota</taxon>
        <taxon>Desulfobacteria</taxon>
        <taxon>Desulfobacterales</taxon>
        <taxon>Desulfococcaceae</taxon>
        <taxon>Desulfonema</taxon>
    </lineage>
</organism>
<dbReference type="SMART" id="SM00382">
    <property type="entry name" value="AAA"/>
    <property type="match status" value="1"/>
</dbReference>
<proteinExistence type="predicted"/>
<dbReference type="InterPro" id="IPR003959">
    <property type="entry name" value="ATPase_AAA_core"/>
</dbReference>